<evidence type="ECO:0000313" key="3">
    <source>
        <dbReference type="EnsemblFungi" id="MAPG_10184T0"/>
    </source>
</evidence>
<reference evidence="3" key="5">
    <citation type="submission" date="2015-06" db="UniProtKB">
        <authorList>
            <consortium name="EnsemblFungi"/>
        </authorList>
    </citation>
    <scope>IDENTIFICATION</scope>
    <source>
        <strain evidence="3">ATCC 64411</strain>
    </source>
</reference>
<dbReference type="EMBL" id="ADBL01002620">
    <property type="status" value="NOT_ANNOTATED_CDS"/>
    <property type="molecule type" value="Genomic_DNA"/>
</dbReference>
<reference evidence="3" key="4">
    <citation type="journal article" date="2015" name="G3 (Bethesda)">
        <title>Genome sequences of three phytopathogenic species of the Magnaporthaceae family of fungi.</title>
        <authorList>
            <person name="Okagaki L.H."/>
            <person name="Nunes C.C."/>
            <person name="Sailsbery J."/>
            <person name="Clay B."/>
            <person name="Brown D."/>
            <person name="John T."/>
            <person name="Oh Y."/>
            <person name="Young N."/>
            <person name="Fitzgerald M."/>
            <person name="Haas B.J."/>
            <person name="Zeng Q."/>
            <person name="Young S."/>
            <person name="Adiconis X."/>
            <person name="Fan L."/>
            <person name="Levin J.Z."/>
            <person name="Mitchell T.K."/>
            <person name="Okubara P.A."/>
            <person name="Farman M.L."/>
            <person name="Kohn L.M."/>
            <person name="Birren B."/>
            <person name="Ma L.-J."/>
            <person name="Dean R.A."/>
        </authorList>
    </citation>
    <scope>NUCLEOTIDE SEQUENCE</scope>
    <source>
        <strain evidence="3">ATCC 64411 / 73-15</strain>
    </source>
</reference>
<organism evidence="3 4">
    <name type="scientific">Magnaporthiopsis poae (strain ATCC 64411 / 73-15)</name>
    <name type="common">Kentucky bluegrass fungus</name>
    <name type="synonym">Magnaporthe poae</name>
    <dbReference type="NCBI Taxonomy" id="644358"/>
    <lineage>
        <taxon>Eukaryota</taxon>
        <taxon>Fungi</taxon>
        <taxon>Dikarya</taxon>
        <taxon>Ascomycota</taxon>
        <taxon>Pezizomycotina</taxon>
        <taxon>Sordariomycetes</taxon>
        <taxon>Sordariomycetidae</taxon>
        <taxon>Magnaporthales</taxon>
        <taxon>Magnaporthaceae</taxon>
        <taxon>Magnaporthiopsis</taxon>
    </lineage>
</organism>
<sequence>MKRPALDEICYLVTWPPWGRGKCQPHRKDQTVLDAPKSAKKKVVIQVFLPGSIAIALKGPGILCVPEGLWALLLHRLLRPAGRLHQAGIAHNDIFLATTLGYEDLEVEDVELAGFSEASGQGRLPPHRRNRAGIPGSPGRKVAAVVAGESGLGQHVGALRRRRRKRQRMANGRGSRVCPEGGGGLSVVGKLVETFVRARGQKGRVSRSRLAQRKGPSIGAGGRIYGGGMPLAMPYAHARSQRENFALAVAYRGSHQGDLPQRVLPSTRFPELLQFVRAIVSVRQSGGIRSRFQAKDLLCAKSAI</sequence>
<evidence type="ECO:0000256" key="1">
    <source>
        <dbReference type="SAM" id="MobiDB-lite"/>
    </source>
</evidence>
<dbReference type="VEuPathDB" id="FungiDB:MAPG_10184"/>
<dbReference type="AlphaFoldDB" id="A0A0C4EBX2"/>
<keyword evidence="4" id="KW-1185">Reference proteome</keyword>
<dbReference type="EMBL" id="GL876977">
    <property type="protein sequence ID" value="KLU91666.1"/>
    <property type="molecule type" value="Genomic_DNA"/>
</dbReference>
<feature type="region of interest" description="Disordered" evidence="1">
    <location>
        <begin position="118"/>
        <end position="139"/>
    </location>
</feature>
<protein>
    <submittedName>
        <fullName evidence="2 3">Uncharacterized protein</fullName>
    </submittedName>
</protein>
<gene>
    <name evidence="2" type="ORF">MAPG_10184</name>
</gene>
<evidence type="ECO:0000313" key="4">
    <source>
        <dbReference type="Proteomes" id="UP000011715"/>
    </source>
</evidence>
<reference evidence="2" key="2">
    <citation type="submission" date="2010-05" db="EMBL/GenBank/DDBJ databases">
        <title>The Genome Sequence of Magnaporthe poae strain ATCC 64411.</title>
        <authorList>
            <consortium name="The Broad Institute Genome Sequencing Platform"/>
            <consortium name="Broad Institute Genome Sequencing Center for Infectious Disease"/>
            <person name="Ma L.-J."/>
            <person name="Dead R."/>
            <person name="Young S."/>
            <person name="Zeng Q."/>
            <person name="Koehrsen M."/>
            <person name="Alvarado L."/>
            <person name="Berlin A."/>
            <person name="Chapman S.B."/>
            <person name="Chen Z."/>
            <person name="Freedman E."/>
            <person name="Gellesch M."/>
            <person name="Goldberg J."/>
            <person name="Griggs A."/>
            <person name="Gujja S."/>
            <person name="Heilman E.R."/>
            <person name="Heiman D."/>
            <person name="Hepburn T."/>
            <person name="Howarth C."/>
            <person name="Jen D."/>
            <person name="Larson L."/>
            <person name="Mehta T."/>
            <person name="Neiman D."/>
            <person name="Pearson M."/>
            <person name="Roberts A."/>
            <person name="Saif S."/>
            <person name="Shea T."/>
            <person name="Shenoy N."/>
            <person name="Sisk P."/>
            <person name="Stolte C."/>
            <person name="Sykes S."/>
            <person name="Walk T."/>
            <person name="White J."/>
            <person name="Yandava C."/>
            <person name="Haas B."/>
            <person name="Nusbaum C."/>
            <person name="Birren B."/>
        </authorList>
    </citation>
    <scope>NUCLEOTIDE SEQUENCE</scope>
    <source>
        <strain evidence="2">ATCC 64411</strain>
    </source>
</reference>
<accession>A0A0C4EBX2</accession>
<dbReference type="Proteomes" id="UP000011715">
    <property type="component" value="Unassembled WGS sequence"/>
</dbReference>
<reference evidence="4" key="1">
    <citation type="submission" date="2010-05" db="EMBL/GenBank/DDBJ databases">
        <title>The genome sequence of Magnaporthe poae strain ATCC 64411.</title>
        <authorList>
            <person name="Ma L.-J."/>
            <person name="Dead R."/>
            <person name="Young S."/>
            <person name="Zeng Q."/>
            <person name="Koehrsen M."/>
            <person name="Alvarado L."/>
            <person name="Berlin A."/>
            <person name="Chapman S.B."/>
            <person name="Chen Z."/>
            <person name="Freedman E."/>
            <person name="Gellesch M."/>
            <person name="Goldberg J."/>
            <person name="Griggs A."/>
            <person name="Gujja S."/>
            <person name="Heilman E.R."/>
            <person name="Heiman D."/>
            <person name="Hepburn T."/>
            <person name="Howarth C."/>
            <person name="Jen D."/>
            <person name="Larson L."/>
            <person name="Mehta T."/>
            <person name="Neiman D."/>
            <person name="Pearson M."/>
            <person name="Roberts A."/>
            <person name="Saif S."/>
            <person name="Shea T."/>
            <person name="Shenoy N."/>
            <person name="Sisk P."/>
            <person name="Stolte C."/>
            <person name="Sykes S."/>
            <person name="Walk T."/>
            <person name="White J."/>
            <person name="Yandava C."/>
            <person name="Haas B."/>
            <person name="Nusbaum C."/>
            <person name="Birren B."/>
        </authorList>
    </citation>
    <scope>NUCLEOTIDE SEQUENCE [LARGE SCALE GENOMIC DNA]</scope>
    <source>
        <strain evidence="4">ATCC 64411 / 73-15</strain>
    </source>
</reference>
<evidence type="ECO:0000313" key="2">
    <source>
        <dbReference type="EMBL" id="KLU91666.1"/>
    </source>
</evidence>
<name>A0A0C4EBX2_MAGP6</name>
<dbReference type="EnsemblFungi" id="MAPG_10184T0">
    <property type="protein sequence ID" value="MAPG_10184T0"/>
    <property type="gene ID" value="MAPG_10184"/>
</dbReference>
<proteinExistence type="predicted"/>
<reference evidence="2" key="3">
    <citation type="submission" date="2011-03" db="EMBL/GenBank/DDBJ databases">
        <title>Annotation of Magnaporthe poae ATCC 64411.</title>
        <authorList>
            <person name="Ma L.-J."/>
            <person name="Dead R."/>
            <person name="Young S.K."/>
            <person name="Zeng Q."/>
            <person name="Gargeya S."/>
            <person name="Fitzgerald M."/>
            <person name="Haas B."/>
            <person name="Abouelleil A."/>
            <person name="Alvarado L."/>
            <person name="Arachchi H.M."/>
            <person name="Berlin A."/>
            <person name="Brown A."/>
            <person name="Chapman S.B."/>
            <person name="Chen Z."/>
            <person name="Dunbar C."/>
            <person name="Freedman E."/>
            <person name="Gearin G."/>
            <person name="Gellesch M."/>
            <person name="Goldberg J."/>
            <person name="Griggs A."/>
            <person name="Gujja S."/>
            <person name="Heiman D."/>
            <person name="Howarth C."/>
            <person name="Larson L."/>
            <person name="Lui A."/>
            <person name="MacDonald P.J.P."/>
            <person name="Mehta T."/>
            <person name="Montmayeur A."/>
            <person name="Murphy C."/>
            <person name="Neiman D."/>
            <person name="Pearson M."/>
            <person name="Priest M."/>
            <person name="Roberts A."/>
            <person name="Saif S."/>
            <person name="Shea T."/>
            <person name="Shenoy N."/>
            <person name="Sisk P."/>
            <person name="Stolte C."/>
            <person name="Sykes S."/>
            <person name="Yandava C."/>
            <person name="Wortman J."/>
            <person name="Nusbaum C."/>
            <person name="Birren B."/>
        </authorList>
    </citation>
    <scope>NUCLEOTIDE SEQUENCE</scope>
    <source>
        <strain evidence="2">ATCC 64411</strain>
    </source>
</reference>